<keyword evidence="4 10" id="KW-0547">Nucleotide-binding</keyword>
<evidence type="ECO:0000256" key="3">
    <source>
        <dbReference type="ARBA" id="ARBA00022598"/>
    </source>
</evidence>
<dbReference type="OrthoDB" id="9801042at2"/>
<dbReference type="NCBIfam" id="TIGR00233">
    <property type="entry name" value="trpS"/>
    <property type="match status" value="1"/>
</dbReference>
<dbReference type="CDD" id="cd00806">
    <property type="entry name" value="TrpRS_core"/>
    <property type="match status" value="1"/>
</dbReference>
<proteinExistence type="inferred from homology"/>
<evidence type="ECO:0000256" key="2">
    <source>
        <dbReference type="ARBA" id="ARBA00013161"/>
    </source>
</evidence>
<keyword evidence="6 10" id="KW-0648">Protein biosynthesis</keyword>
<dbReference type="GO" id="GO:0005524">
    <property type="term" value="F:ATP binding"/>
    <property type="evidence" value="ECO:0007669"/>
    <property type="project" value="UniProtKB-KW"/>
</dbReference>
<evidence type="ECO:0000256" key="1">
    <source>
        <dbReference type="ARBA" id="ARBA00005594"/>
    </source>
</evidence>
<dbReference type="PANTHER" id="PTHR43766:SF1">
    <property type="entry name" value="TRYPTOPHAN--TRNA LIGASE, MITOCHONDRIAL"/>
    <property type="match status" value="1"/>
</dbReference>
<evidence type="ECO:0000256" key="8">
    <source>
        <dbReference type="ARBA" id="ARBA00049929"/>
    </source>
</evidence>
<comment type="similarity">
    <text evidence="1 10">Belongs to the class-I aminoacyl-tRNA synthetase family.</text>
</comment>
<evidence type="ECO:0000256" key="9">
    <source>
        <dbReference type="NCBIfam" id="TIGR00233"/>
    </source>
</evidence>
<dbReference type="GO" id="GO:0005829">
    <property type="term" value="C:cytosol"/>
    <property type="evidence" value="ECO:0007669"/>
    <property type="project" value="TreeGrafter"/>
</dbReference>
<dbReference type="PRINTS" id="PR01039">
    <property type="entry name" value="TRNASYNTHTRP"/>
</dbReference>
<reference evidence="11 12" key="1">
    <citation type="submission" date="2019-02" db="EMBL/GenBank/DDBJ databases">
        <title>Deep-cultivation of Planctomycetes and their phenomic and genomic characterization uncovers novel biology.</title>
        <authorList>
            <person name="Wiegand S."/>
            <person name="Jogler M."/>
            <person name="Boedeker C."/>
            <person name="Pinto D."/>
            <person name="Vollmers J."/>
            <person name="Rivas-Marin E."/>
            <person name="Kohn T."/>
            <person name="Peeters S.H."/>
            <person name="Heuer A."/>
            <person name="Rast P."/>
            <person name="Oberbeckmann S."/>
            <person name="Bunk B."/>
            <person name="Jeske O."/>
            <person name="Meyerdierks A."/>
            <person name="Storesund J.E."/>
            <person name="Kallscheuer N."/>
            <person name="Luecker S."/>
            <person name="Lage O.M."/>
            <person name="Pohl T."/>
            <person name="Merkel B.J."/>
            <person name="Hornburger P."/>
            <person name="Mueller R.-W."/>
            <person name="Bruemmer F."/>
            <person name="Labrenz M."/>
            <person name="Spormann A.M."/>
            <person name="Op den Camp H."/>
            <person name="Overmann J."/>
            <person name="Amann R."/>
            <person name="Jetten M.S.M."/>
            <person name="Mascher T."/>
            <person name="Medema M.H."/>
            <person name="Devos D.P."/>
            <person name="Kaster A.-K."/>
            <person name="Ovreas L."/>
            <person name="Rohde M."/>
            <person name="Galperin M.Y."/>
            <person name="Jogler C."/>
        </authorList>
    </citation>
    <scope>NUCLEOTIDE SEQUENCE [LARGE SCALE GENOMIC DNA]</scope>
    <source>
        <strain evidence="11 12">Pan265</strain>
    </source>
</reference>
<protein>
    <recommendedName>
        <fullName evidence="2 9">Tryptophan--tRNA ligase</fullName>
        <ecNumber evidence="2 9">6.1.1.2</ecNumber>
    </recommendedName>
</protein>
<dbReference type="GO" id="GO:0006436">
    <property type="term" value="P:tryptophanyl-tRNA aminoacylation"/>
    <property type="evidence" value="ECO:0007669"/>
    <property type="project" value="UniProtKB-UniRule"/>
</dbReference>
<gene>
    <name evidence="11" type="primary">trpS</name>
    <name evidence="11" type="ORF">Pan265_18040</name>
</gene>
<dbReference type="InterPro" id="IPR002306">
    <property type="entry name" value="Trp-tRNA-ligase"/>
</dbReference>
<dbReference type="EC" id="6.1.1.2" evidence="2 9"/>
<sequence>MKRVLSGIQPSGQLHLGNFSGAIQQFVELQADHEMFIFIASYHALTSVRDPEVLRQNITQVATDYIAFGLDPDLPHVNLYRQQDVPEVTELAWLLACVCPKHMMDKATSFKDKTAKGLSASIGLYTYPVLQAADILSVDPDLVPVGKDQVQHCEITRDLAQKFNHNFASEDNPVFRLPDYRVREAAALLPGIDGQKMSKSYDNTIDPFMDEKPLRKRIMKIVSDATPLEDPKDPDNDTTFQIFRAIAGEHDPRTADLATRYRAGGLGYGHAKQELFELVLDTFGPARQRRAELMNDPGYINKVLADGADKARAKARSVLDKARHAVGL</sequence>
<comment type="catalytic activity">
    <reaction evidence="8">
        <text>tRNA(Trp) + L-tryptophan + ATP = L-tryptophyl-tRNA(Trp) + AMP + diphosphate + H(+)</text>
        <dbReference type="Rhea" id="RHEA:24080"/>
        <dbReference type="Rhea" id="RHEA-COMP:9671"/>
        <dbReference type="Rhea" id="RHEA-COMP:9705"/>
        <dbReference type="ChEBI" id="CHEBI:15378"/>
        <dbReference type="ChEBI" id="CHEBI:30616"/>
        <dbReference type="ChEBI" id="CHEBI:33019"/>
        <dbReference type="ChEBI" id="CHEBI:57912"/>
        <dbReference type="ChEBI" id="CHEBI:78442"/>
        <dbReference type="ChEBI" id="CHEBI:78535"/>
        <dbReference type="ChEBI" id="CHEBI:456215"/>
        <dbReference type="EC" id="6.1.1.2"/>
    </reaction>
</comment>
<keyword evidence="12" id="KW-1185">Reference proteome</keyword>
<dbReference type="Proteomes" id="UP000320386">
    <property type="component" value="Chromosome"/>
</dbReference>
<evidence type="ECO:0000313" key="12">
    <source>
        <dbReference type="Proteomes" id="UP000320386"/>
    </source>
</evidence>
<dbReference type="RefSeq" id="WP_145446137.1">
    <property type="nucleotide sequence ID" value="NZ_CP036280.1"/>
</dbReference>
<dbReference type="InterPro" id="IPR050203">
    <property type="entry name" value="Trp-tRNA_synthetase"/>
</dbReference>
<evidence type="ECO:0000256" key="5">
    <source>
        <dbReference type="ARBA" id="ARBA00022840"/>
    </source>
</evidence>
<dbReference type="FunFam" id="1.10.240.10:FF:000005">
    <property type="entry name" value="Tryptophan--tRNA ligase"/>
    <property type="match status" value="1"/>
</dbReference>
<keyword evidence="7 10" id="KW-0030">Aminoacyl-tRNA synthetase</keyword>
<dbReference type="AlphaFoldDB" id="A0A518BY89"/>
<accession>A0A518BY89</accession>
<evidence type="ECO:0000313" key="11">
    <source>
        <dbReference type="EMBL" id="QDU71945.1"/>
    </source>
</evidence>
<name>A0A518BY89_9BACT</name>
<dbReference type="PROSITE" id="PS00178">
    <property type="entry name" value="AA_TRNA_LIGASE_I"/>
    <property type="match status" value="1"/>
</dbReference>
<dbReference type="InterPro" id="IPR014729">
    <property type="entry name" value="Rossmann-like_a/b/a_fold"/>
</dbReference>
<dbReference type="EMBL" id="CP036280">
    <property type="protein sequence ID" value="QDU71945.1"/>
    <property type="molecule type" value="Genomic_DNA"/>
</dbReference>
<evidence type="ECO:0000256" key="6">
    <source>
        <dbReference type="ARBA" id="ARBA00022917"/>
    </source>
</evidence>
<organism evidence="11 12">
    <name type="scientific">Mucisphaera calidilacus</name>
    <dbReference type="NCBI Taxonomy" id="2527982"/>
    <lineage>
        <taxon>Bacteria</taxon>
        <taxon>Pseudomonadati</taxon>
        <taxon>Planctomycetota</taxon>
        <taxon>Phycisphaerae</taxon>
        <taxon>Phycisphaerales</taxon>
        <taxon>Phycisphaeraceae</taxon>
        <taxon>Mucisphaera</taxon>
    </lineage>
</organism>
<dbReference type="InterPro" id="IPR001412">
    <property type="entry name" value="aa-tRNA-synth_I_CS"/>
</dbReference>
<dbReference type="SUPFAM" id="SSF52374">
    <property type="entry name" value="Nucleotidylyl transferase"/>
    <property type="match status" value="1"/>
</dbReference>
<dbReference type="InterPro" id="IPR002305">
    <property type="entry name" value="aa-tRNA-synth_Ic"/>
</dbReference>
<keyword evidence="5 10" id="KW-0067">ATP-binding</keyword>
<keyword evidence="3 10" id="KW-0436">Ligase</keyword>
<evidence type="ECO:0000256" key="10">
    <source>
        <dbReference type="RuleBase" id="RU363036"/>
    </source>
</evidence>
<dbReference type="Gene3D" id="3.40.50.620">
    <property type="entry name" value="HUPs"/>
    <property type="match status" value="1"/>
</dbReference>
<dbReference type="PANTHER" id="PTHR43766">
    <property type="entry name" value="TRYPTOPHAN--TRNA LIGASE, MITOCHONDRIAL"/>
    <property type="match status" value="1"/>
</dbReference>
<dbReference type="Gene3D" id="1.10.240.10">
    <property type="entry name" value="Tyrosyl-Transfer RNA Synthetase"/>
    <property type="match status" value="1"/>
</dbReference>
<dbReference type="KEGG" id="mcad:Pan265_18040"/>
<dbReference type="Pfam" id="PF00579">
    <property type="entry name" value="tRNA-synt_1b"/>
    <property type="match status" value="1"/>
</dbReference>
<dbReference type="GO" id="GO:0004830">
    <property type="term" value="F:tryptophan-tRNA ligase activity"/>
    <property type="evidence" value="ECO:0007669"/>
    <property type="project" value="UniProtKB-UniRule"/>
</dbReference>
<evidence type="ECO:0000256" key="4">
    <source>
        <dbReference type="ARBA" id="ARBA00022741"/>
    </source>
</evidence>
<evidence type="ECO:0000256" key="7">
    <source>
        <dbReference type="ARBA" id="ARBA00023146"/>
    </source>
</evidence>